<feature type="compositionally biased region" description="Low complexity" evidence="1">
    <location>
        <begin position="36"/>
        <end position="49"/>
    </location>
</feature>
<protein>
    <submittedName>
        <fullName evidence="2">Uncharacterized protein</fullName>
    </submittedName>
</protein>
<dbReference type="Ensembl" id="ENSCMUT00000020987.2">
    <property type="protein sequence ID" value="ENSCMUP00000019530.1"/>
    <property type="gene ID" value="ENSCMUG00000012074.2"/>
</dbReference>
<reference evidence="3" key="1">
    <citation type="submission" date="2019-10" db="EMBL/GenBank/DDBJ databases">
        <title>Corvus moneduloides (New Caledonian crow) genome, bCorMon1, primary haplotype.</title>
        <authorList>
            <person name="Rutz C."/>
            <person name="Fungtammasan C."/>
            <person name="Mountcastle J."/>
            <person name="Formenti G."/>
            <person name="Chow W."/>
            <person name="Howe K."/>
            <person name="Steele M.P."/>
            <person name="Fernandes J."/>
            <person name="Gilbert M.T.P."/>
            <person name="Fedrigo O."/>
            <person name="Jarvis E.D."/>
            <person name="Gemmell N."/>
        </authorList>
    </citation>
    <scope>NUCLEOTIDE SEQUENCE [LARGE SCALE GENOMIC DNA]</scope>
</reference>
<name>A0A8C3EBS8_CORMO</name>
<accession>A0A8C3EBS8</accession>
<evidence type="ECO:0000313" key="3">
    <source>
        <dbReference type="Proteomes" id="UP000694553"/>
    </source>
</evidence>
<evidence type="ECO:0000256" key="1">
    <source>
        <dbReference type="SAM" id="MobiDB-lite"/>
    </source>
</evidence>
<feature type="region of interest" description="Disordered" evidence="1">
    <location>
        <begin position="15"/>
        <end position="77"/>
    </location>
</feature>
<evidence type="ECO:0000313" key="2">
    <source>
        <dbReference type="Ensembl" id="ENSCMUP00000019530.1"/>
    </source>
</evidence>
<organism evidence="2 3">
    <name type="scientific">Corvus moneduloides</name>
    <name type="common">New Caledonian crow</name>
    <dbReference type="NCBI Taxonomy" id="1196302"/>
    <lineage>
        <taxon>Eukaryota</taxon>
        <taxon>Metazoa</taxon>
        <taxon>Chordata</taxon>
        <taxon>Craniata</taxon>
        <taxon>Vertebrata</taxon>
        <taxon>Euteleostomi</taxon>
        <taxon>Archelosauria</taxon>
        <taxon>Archosauria</taxon>
        <taxon>Dinosauria</taxon>
        <taxon>Saurischia</taxon>
        <taxon>Theropoda</taxon>
        <taxon>Coelurosauria</taxon>
        <taxon>Aves</taxon>
        <taxon>Neognathae</taxon>
        <taxon>Neoaves</taxon>
        <taxon>Telluraves</taxon>
        <taxon>Australaves</taxon>
        <taxon>Passeriformes</taxon>
        <taxon>Corvoidea</taxon>
        <taxon>Corvidae</taxon>
        <taxon>Corvus</taxon>
    </lineage>
</organism>
<sequence>MEAIALIESLAAPVVGSRCSSGGGKKEWIRHGIHQPPSSAPSRPARCSPGVSLPQSKKGESSGTSPPFPLDEAHPGGSLKKLLHTNLRGCATSAQSFGELSGRIIVESQNGLVGRDMKLISSHPLP</sequence>
<dbReference type="Proteomes" id="UP000694553">
    <property type="component" value="Unassembled WGS sequence"/>
</dbReference>
<proteinExistence type="predicted"/>
<keyword evidence="3" id="KW-1185">Reference proteome</keyword>
<reference evidence="2" key="2">
    <citation type="submission" date="2025-08" db="UniProtKB">
        <authorList>
            <consortium name="Ensembl"/>
        </authorList>
    </citation>
    <scope>IDENTIFICATION</scope>
</reference>
<dbReference type="AlphaFoldDB" id="A0A8C3EBS8"/>
<reference evidence="2" key="3">
    <citation type="submission" date="2025-09" db="UniProtKB">
        <authorList>
            <consortium name="Ensembl"/>
        </authorList>
    </citation>
    <scope>IDENTIFICATION</scope>
</reference>